<keyword evidence="2" id="KW-0238">DNA-binding</keyword>
<name>A0A5C6DLY1_9BACT</name>
<dbReference type="InterPro" id="IPR003313">
    <property type="entry name" value="AraC-bd"/>
</dbReference>
<feature type="compositionally biased region" description="Polar residues" evidence="4">
    <location>
        <begin position="296"/>
        <end position="305"/>
    </location>
</feature>
<dbReference type="GO" id="GO:0003700">
    <property type="term" value="F:DNA-binding transcription factor activity"/>
    <property type="evidence" value="ECO:0007669"/>
    <property type="project" value="InterPro"/>
</dbReference>
<dbReference type="InterPro" id="IPR037923">
    <property type="entry name" value="HTH-like"/>
</dbReference>
<dbReference type="Pfam" id="PF02311">
    <property type="entry name" value="AraC_binding"/>
    <property type="match status" value="1"/>
</dbReference>
<evidence type="ECO:0000313" key="6">
    <source>
        <dbReference type="EMBL" id="TWU38363.1"/>
    </source>
</evidence>
<dbReference type="Pfam" id="PF12833">
    <property type="entry name" value="HTH_18"/>
    <property type="match status" value="1"/>
</dbReference>
<sequence length="318" mass="36295">MADYDGYYHYLPVNDDVMRWGLYVTGAGRGVIPAGQDYPCEGHPGLYDFQWSRGRVLPEFQIILISEGQGIFESEPTGEVAVTSDSLLFLFPGVWHRYRPDRSTGWTERWISFHGELTHRLLELHVLRPEAAVRRARTPKMLSKAFDRLLQRIHRDANQNSILLSMQTLSLIGTVVENAAARDELPGGHRTVRSKDVRDPLVRDALDLIWTHSHRSLSVQKIADRLASSRRALERHFRQELGHTVLDEIGACRISRAKRLLRETELGVKTVALLAGFPSEERMRVSFIQVEKTSPTEYRRNSLQSRKPRPGRPASAEI</sequence>
<evidence type="ECO:0000256" key="3">
    <source>
        <dbReference type="ARBA" id="ARBA00023163"/>
    </source>
</evidence>
<dbReference type="GO" id="GO:0043565">
    <property type="term" value="F:sequence-specific DNA binding"/>
    <property type="evidence" value="ECO:0007669"/>
    <property type="project" value="InterPro"/>
</dbReference>
<keyword evidence="1" id="KW-0805">Transcription regulation</keyword>
<proteinExistence type="predicted"/>
<gene>
    <name evidence="6" type="primary">xylR_3</name>
    <name evidence="6" type="ORF">Poly41_28390</name>
</gene>
<dbReference type="PROSITE" id="PS01124">
    <property type="entry name" value="HTH_ARAC_FAMILY_2"/>
    <property type="match status" value="1"/>
</dbReference>
<dbReference type="PANTHER" id="PTHR46796">
    <property type="entry name" value="HTH-TYPE TRANSCRIPTIONAL ACTIVATOR RHAS-RELATED"/>
    <property type="match status" value="1"/>
</dbReference>
<reference evidence="6 7" key="1">
    <citation type="submission" date="2019-02" db="EMBL/GenBank/DDBJ databases">
        <title>Deep-cultivation of Planctomycetes and their phenomic and genomic characterization uncovers novel biology.</title>
        <authorList>
            <person name="Wiegand S."/>
            <person name="Jogler M."/>
            <person name="Boedeker C."/>
            <person name="Pinto D."/>
            <person name="Vollmers J."/>
            <person name="Rivas-Marin E."/>
            <person name="Kohn T."/>
            <person name="Peeters S.H."/>
            <person name="Heuer A."/>
            <person name="Rast P."/>
            <person name="Oberbeckmann S."/>
            <person name="Bunk B."/>
            <person name="Jeske O."/>
            <person name="Meyerdierks A."/>
            <person name="Storesund J.E."/>
            <person name="Kallscheuer N."/>
            <person name="Luecker S."/>
            <person name="Lage O.M."/>
            <person name="Pohl T."/>
            <person name="Merkel B.J."/>
            <person name="Hornburger P."/>
            <person name="Mueller R.-W."/>
            <person name="Bruemmer F."/>
            <person name="Labrenz M."/>
            <person name="Spormann A.M."/>
            <person name="Op Den Camp H."/>
            <person name="Overmann J."/>
            <person name="Amann R."/>
            <person name="Jetten M.S.M."/>
            <person name="Mascher T."/>
            <person name="Medema M.H."/>
            <person name="Devos D.P."/>
            <person name="Kaster A.-K."/>
            <person name="Ovreas L."/>
            <person name="Rohde M."/>
            <person name="Galperin M.Y."/>
            <person name="Jogler C."/>
        </authorList>
    </citation>
    <scope>NUCLEOTIDE SEQUENCE [LARGE SCALE GENOMIC DNA]</scope>
    <source>
        <strain evidence="6 7">Poly41</strain>
    </source>
</reference>
<keyword evidence="3" id="KW-0804">Transcription</keyword>
<dbReference type="Gene3D" id="1.10.10.60">
    <property type="entry name" value="Homeodomain-like"/>
    <property type="match status" value="1"/>
</dbReference>
<dbReference type="SMART" id="SM00342">
    <property type="entry name" value="HTH_ARAC"/>
    <property type="match status" value="1"/>
</dbReference>
<dbReference type="RefSeq" id="WP_146526682.1">
    <property type="nucleotide sequence ID" value="NZ_SJPV01000004.1"/>
</dbReference>
<evidence type="ECO:0000259" key="5">
    <source>
        <dbReference type="PROSITE" id="PS01124"/>
    </source>
</evidence>
<organism evidence="6 7">
    <name type="scientific">Novipirellula artificiosorum</name>
    <dbReference type="NCBI Taxonomy" id="2528016"/>
    <lineage>
        <taxon>Bacteria</taxon>
        <taxon>Pseudomonadati</taxon>
        <taxon>Planctomycetota</taxon>
        <taxon>Planctomycetia</taxon>
        <taxon>Pirellulales</taxon>
        <taxon>Pirellulaceae</taxon>
        <taxon>Novipirellula</taxon>
    </lineage>
</organism>
<dbReference type="OrthoDB" id="9805730at2"/>
<protein>
    <submittedName>
        <fullName evidence="6">Xylose operon regulatory protein</fullName>
    </submittedName>
</protein>
<comment type="caution">
    <text evidence="6">The sequence shown here is derived from an EMBL/GenBank/DDBJ whole genome shotgun (WGS) entry which is preliminary data.</text>
</comment>
<feature type="region of interest" description="Disordered" evidence="4">
    <location>
        <begin position="296"/>
        <end position="318"/>
    </location>
</feature>
<dbReference type="InterPro" id="IPR050204">
    <property type="entry name" value="AraC_XylS_family_regulators"/>
</dbReference>
<accession>A0A5C6DLY1</accession>
<evidence type="ECO:0000256" key="4">
    <source>
        <dbReference type="SAM" id="MobiDB-lite"/>
    </source>
</evidence>
<dbReference type="InterPro" id="IPR018060">
    <property type="entry name" value="HTH_AraC"/>
</dbReference>
<dbReference type="SUPFAM" id="SSF46689">
    <property type="entry name" value="Homeodomain-like"/>
    <property type="match status" value="2"/>
</dbReference>
<dbReference type="Proteomes" id="UP000319143">
    <property type="component" value="Unassembled WGS sequence"/>
</dbReference>
<dbReference type="EMBL" id="SJPV01000004">
    <property type="protein sequence ID" value="TWU38363.1"/>
    <property type="molecule type" value="Genomic_DNA"/>
</dbReference>
<evidence type="ECO:0000256" key="2">
    <source>
        <dbReference type="ARBA" id="ARBA00023125"/>
    </source>
</evidence>
<dbReference type="AlphaFoldDB" id="A0A5C6DLY1"/>
<dbReference type="Gene3D" id="2.60.120.280">
    <property type="entry name" value="Regulatory protein AraC"/>
    <property type="match status" value="1"/>
</dbReference>
<feature type="domain" description="HTH araC/xylS-type" evidence="5">
    <location>
        <begin position="203"/>
        <end position="301"/>
    </location>
</feature>
<keyword evidence="7" id="KW-1185">Reference proteome</keyword>
<dbReference type="SUPFAM" id="SSF51215">
    <property type="entry name" value="Regulatory protein AraC"/>
    <property type="match status" value="1"/>
</dbReference>
<dbReference type="InterPro" id="IPR009057">
    <property type="entry name" value="Homeodomain-like_sf"/>
</dbReference>
<evidence type="ECO:0000256" key="1">
    <source>
        <dbReference type="ARBA" id="ARBA00023015"/>
    </source>
</evidence>
<evidence type="ECO:0000313" key="7">
    <source>
        <dbReference type="Proteomes" id="UP000319143"/>
    </source>
</evidence>